<feature type="transmembrane region" description="Helical" evidence="8">
    <location>
        <begin position="271"/>
        <end position="292"/>
    </location>
</feature>
<evidence type="ECO:0000256" key="8">
    <source>
        <dbReference type="RuleBase" id="RU361216"/>
    </source>
</evidence>
<evidence type="ECO:0000313" key="10">
    <source>
        <dbReference type="RefSeq" id="XP_031554769.1"/>
    </source>
</evidence>
<gene>
    <name evidence="10" type="primary">LOC116291700</name>
</gene>
<feature type="transmembrane region" description="Helical" evidence="8">
    <location>
        <begin position="67"/>
        <end position="91"/>
    </location>
</feature>
<evidence type="ECO:0000256" key="6">
    <source>
        <dbReference type="ARBA" id="ARBA00023136"/>
    </source>
</evidence>
<keyword evidence="2 8" id="KW-0813">Transport</keyword>
<dbReference type="InParanoid" id="A0A6P8HEB8"/>
<dbReference type="Gene3D" id="1.10.3860.10">
    <property type="entry name" value="Sodium:dicarboxylate symporter"/>
    <property type="match status" value="1"/>
</dbReference>
<evidence type="ECO:0000256" key="2">
    <source>
        <dbReference type="ARBA" id="ARBA00022448"/>
    </source>
</evidence>
<dbReference type="InterPro" id="IPR018107">
    <property type="entry name" value="Na-dicarboxylate_symporter_CS"/>
</dbReference>
<name>A0A6P8HEB8_ACTTE</name>
<organism evidence="9 10">
    <name type="scientific">Actinia tenebrosa</name>
    <name type="common">Australian red waratah sea anemone</name>
    <dbReference type="NCBI Taxonomy" id="6105"/>
    <lineage>
        <taxon>Eukaryota</taxon>
        <taxon>Metazoa</taxon>
        <taxon>Cnidaria</taxon>
        <taxon>Anthozoa</taxon>
        <taxon>Hexacorallia</taxon>
        <taxon>Actiniaria</taxon>
        <taxon>Actiniidae</taxon>
        <taxon>Actinia</taxon>
    </lineage>
</organism>
<dbReference type="PANTHER" id="PTHR11958:SF63">
    <property type="entry name" value="AMINO ACID TRANSPORTER"/>
    <property type="match status" value="1"/>
</dbReference>
<dbReference type="InterPro" id="IPR050746">
    <property type="entry name" value="DAACS"/>
</dbReference>
<dbReference type="FunCoup" id="A0A6P8HEB8">
    <property type="interactions" value="504"/>
</dbReference>
<comment type="similarity">
    <text evidence="8">Belongs to the dicarboxylate/amino acid:cation symporter (DAACS) (TC 2.A.23) family.</text>
</comment>
<dbReference type="KEGG" id="aten:116291700"/>
<dbReference type="PROSITE" id="PS00713">
    <property type="entry name" value="NA_DICARBOXYL_SYMP_1"/>
    <property type="match status" value="1"/>
</dbReference>
<dbReference type="PRINTS" id="PR00173">
    <property type="entry name" value="EDTRNSPORT"/>
</dbReference>
<evidence type="ECO:0000256" key="4">
    <source>
        <dbReference type="ARBA" id="ARBA00022847"/>
    </source>
</evidence>
<evidence type="ECO:0000313" key="9">
    <source>
        <dbReference type="Proteomes" id="UP000515163"/>
    </source>
</evidence>
<feature type="transmembrane region" description="Helical" evidence="8">
    <location>
        <begin position="304"/>
        <end position="330"/>
    </location>
</feature>
<evidence type="ECO:0000256" key="5">
    <source>
        <dbReference type="ARBA" id="ARBA00022989"/>
    </source>
</evidence>
<dbReference type="GO" id="GO:0015501">
    <property type="term" value="F:glutamate:sodium symporter activity"/>
    <property type="evidence" value="ECO:0007669"/>
    <property type="project" value="TreeGrafter"/>
</dbReference>
<dbReference type="GeneID" id="116291700"/>
<dbReference type="InterPro" id="IPR001991">
    <property type="entry name" value="Na-dicarboxylate_symporter"/>
</dbReference>
<dbReference type="Proteomes" id="UP000515163">
    <property type="component" value="Unplaced"/>
</dbReference>
<sequence>MEGRRKCISCCSSFWRRLKKDLLLPLIILGSILGFVIGVFVSGPINSIENPEERKTVLMLIGFPGELFMNMLKMIVLPLIIASLISALASLDAKATGKIGRRVLVFYLSTTVFAAIVGLILVLSIGPGKMKKDSKDGDNAVKYRTLDSFLDLFRSIFPSNLVAACFSKSVTQYSSTNGKYNSYNATNNVTPSSRTTVKVFNNGTHNITMVTREVYPPSQTIPDGLKTVSGSNVLGIALFCVVFGIVLSRLREKARPLKDFFVALNEATMKIVFLIMWFAPVGICCLVCSKVAQINDISATLEMIGLFMVSVISSLLIHGILVLPLMYFLLTRKNPYKFMLGMADALVTAFGISSSAATLPTTIRCAMENNQIDERIAKFVLPLGATVNMDGGAIFEANVGIFVAQLNGVPITPAFIFINIAMATALSVGSAGIPSAGFIFPVILLQSLGLPVEDLALILPVEWLLDRFRTTVNVWGDAVGAGVVNHMSRDDLLAFDAEKVENGEAGGTELDKLDQNNRLKEFSCENTLLQYDSILLPTPQ</sequence>
<proteinExistence type="inferred from homology"/>
<dbReference type="RefSeq" id="XP_031554769.1">
    <property type="nucleotide sequence ID" value="XM_031698909.1"/>
</dbReference>
<keyword evidence="9" id="KW-1185">Reference proteome</keyword>
<dbReference type="GO" id="GO:0015175">
    <property type="term" value="F:neutral L-amino acid transmembrane transporter activity"/>
    <property type="evidence" value="ECO:0007669"/>
    <property type="project" value="TreeGrafter"/>
</dbReference>
<dbReference type="OrthoDB" id="5877963at2759"/>
<evidence type="ECO:0000256" key="7">
    <source>
        <dbReference type="ARBA" id="ARBA00023180"/>
    </source>
</evidence>
<dbReference type="SUPFAM" id="SSF118215">
    <property type="entry name" value="Proton glutamate symport protein"/>
    <property type="match status" value="1"/>
</dbReference>
<dbReference type="AlphaFoldDB" id="A0A6P8HEB8"/>
<keyword evidence="7" id="KW-0325">Glycoprotein</keyword>
<dbReference type="Pfam" id="PF00375">
    <property type="entry name" value="SDF"/>
    <property type="match status" value="1"/>
</dbReference>
<protein>
    <recommendedName>
        <fullName evidence="8">Amino acid transporter</fullName>
    </recommendedName>
</protein>
<feature type="transmembrane region" description="Helical" evidence="8">
    <location>
        <begin position="22"/>
        <end position="47"/>
    </location>
</feature>
<keyword evidence="6 8" id="KW-0472">Membrane</keyword>
<comment type="subcellular location">
    <subcellularLocation>
        <location evidence="1 8">Membrane</location>
        <topology evidence="1 8">Multi-pass membrane protein</topology>
    </subcellularLocation>
</comment>
<evidence type="ECO:0000256" key="1">
    <source>
        <dbReference type="ARBA" id="ARBA00004141"/>
    </source>
</evidence>
<dbReference type="InterPro" id="IPR036458">
    <property type="entry name" value="Na:dicarbo_symporter_sf"/>
</dbReference>
<keyword evidence="4 8" id="KW-0769">Symport</keyword>
<keyword evidence="3 8" id="KW-0812">Transmembrane</keyword>
<reference evidence="10" key="1">
    <citation type="submission" date="2025-08" db="UniProtKB">
        <authorList>
            <consortium name="RefSeq"/>
        </authorList>
    </citation>
    <scope>IDENTIFICATION</scope>
    <source>
        <tissue evidence="10">Tentacle</tissue>
    </source>
</reference>
<dbReference type="GO" id="GO:0005886">
    <property type="term" value="C:plasma membrane"/>
    <property type="evidence" value="ECO:0007669"/>
    <property type="project" value="TreeGrafter"/>
</dbReference>
<feature type="transmembrane region" description="Helical" evidence="8">
    <location>
        <begin position="233"/>
        <end position="250"/>
    </location>
</feature>
<evidence type="ECO:0000256" key="3">
    <source>
        <dbReference type="ARBA" id="ARBA00022692"/>
    </source>
</evidence>
<accession>A0A6P8HEB8</accession>
<feature type="transmembrane region" description="Helical" evidence="8">
    <location>
        <begin position="103"/>
        <end position="125"/>
    </location>
</feature>
<keyword evidence="5 8" id="KW-1133">Transmembrane helix</keyword>
<dbReference type="PANTHER" id="PTHR11958">
    <property type="entry name" value="SODIUM/DICARBOXYLATE SYMPORTER-RELATED"/>
    <property type="match status" value="1"/>
</dbReference>
<feature type="transmembrane region" description="Helical" evidence="8">
    <location>
        <begin position="439"/>
        <end position="459"/>
    </location>
</feature>
<dbReference type="GO" id="GO:0005313">
    <property type="term" value="F:L-glutamate transmembrane transporter activity"/>
    <property type="evidence" value="ECO:0007669"/>
    <property type="project" value="TreeGrafter"/>
</dbReference>